<keyword evidence="3" id="KW-0902">Two-component regulatory system</keyword>
<accession>C0BCE0</accession>
<dbReference type="Pfam" id="PF00072">
    <property type="entry name" value="Response_reg"/>
    <property type="match status" value="1"/>
</dbReference>
<evidence type="ECO:0000256" key="4">
    <source>
        <dbReference type="ARBA" id="ARBA00024867"/>
    </source>
</evidence>
<dbReference type="EMBL" id="ABVR01000042">
    <property type="protein sequence ID" value="EEG88741.1"/>
    <property type="molecule type" value="Genomic_DNA"/>
</dbReference>
<sequence length="69" mass="7557">MSDEGANLTVAEDGLQAVRMFQEKPEGYFDAILMDIMMPVMDGITATKTIRSLKHPDAETIPIIAMTAN</sequence>
<comment type="function">
    <text evidence="4">May play the central regulatory role in sporulation. It may be an element of the effector pathway responsible for the activation of sporulation genes in response to nutritional stress. Spo0A may act in concert with spo0H (a sigma factor) to control the expression of some genes that are critical to the sporulation process.</text>
</comment>
<dbReference type="GO" id="GO:0000160">
    <property type="term" value="P:phosphorelay signal transduction system"/>
    <property type="evidence" value="ECO:0007669"/>
    <property type="project" value="UniProtKB-KW"/>
</dbReference>
<dbReference type="SUPFAM" id="SSF52172">
    <property type="entry name" value="CheY-like"/>
    <property type="match status" value="1"/>
</dbReference>
<evidence type="ECO:0000313" key="8">
    <source>
        <dbReference type="Proteomes" id="UP000003793"/>
    </source>
</evidence>
<dbReference type="AlphaFoldDB" id="C0BCE0"/>
<dbReference type="GeneID" id="92824831"/>
<dbReference type="Proteomes" id="UP000003793">
    <property type="component" value="Unassembled WGS sequence"/>
</dbReference>
<evidence type="ECO:0000256" key="2">
    <source>
        <dbReference type="ARBA" id="ARBA00022553"/>
    </source>
</evidence>
<keyword evidence="2 5" id="KW-0597">Phosphoprotein</keyword>
<evidence type="ECO:0000259" key="6">
    <source>
        <dbReference type="PROSITE" id="PS50110"/>
    </source>
</evidence>
<gene>
    <name evidence="7" type="ORF">COPCOM_02831</name>
</gene>
<dbReference type="PANTHER" id="PTHR45339:SF1">
    <property type="entry name" value="HYBRID SIGNAL TRANSDUCTION HISTIDINE KINASE J"/>
    <property type="match status" value="1"/>
</dbReference>
<evidence type="ECO:0000256" key="1">
    <source>
        <dbReference type="ARBA" id="ARBA00018672"/>
    </source>
</evidence>
<evidence type="ECO:0000313" key="7">
    <source>
        <dbReference type="EMBL" id="EEG88741.1"/>
    </source>
</evidence>
<comment type="caution">
    <text evidence="7">The sequence shown here is derived from an EMBL/GenBank/DDBJ whole genome shotgun (WGS) entry which is preliminary data.</text>
</comment>
<dbReference type="PROSITE" id="PS50110">
    <property type="entry name" value="RESPONSE_REGULATORY"/>
    <property type="match status" value="1"/>
</dbReference>
<reference evidence="7 8" key="2">
    <citation type="submission" date="2009-03" db="EMBL/GenBank/DDBJ databases">
        <title>Draft genome sequence of Coprococcus comes (ATCC 27758).</title>
        <authorList>
            <person name="Sudarsanam P."/>
            <person name="Ley R."/>
            <person name="Guruge J."/>
            <person name="Turnbaugh P.J."/>
            <person name="Mahowald M."/>
            <person name="Liep D."/>
            <person name="Gordon J."/>
        </authorList>
    </citation>
    <scope>NUCLEOTIDE SEQUENCE [LARGE SCALE GENOMIC DNA]</scope>
    <source>
        <strain evidence="7 8">ATCC 27758</strain>
    </source>
</reference>
<dbReference type="PANTHER" id="PTHR45339">
    <property type="entry name" value="HYBRID SIGNAL TRANSDUCTION HISTIDINE KINASE J"/>
    <property type="match status" value="1"/>
</dbReference>
<dbReference type="Gene3D" id="3.40.50.2300">
    <property type="match status" value="1"/>
</dbReference>
<feature type="domain" description="Response regulatory" evidence="6">
    <location>
        <begin position="1"/>
        <end position="69"/>
    </location>
</feature>
<evidence type="ECO:0000256" key="5">
    <source>
        <dbReference type="PROSITE-ProRule" id="PRU00169"/>
    </source>
</evidence>
<name>C0BCE0_9FIRM</name>
<evidence type="ECO:0000256" key="3">
    <source>
        <dbReference type="ARBA" id="ARBA00023012"/>
    </source>
</evidence>
<reference evidence="7 8" key="1">
    <citation type="submission" date="2009-02" db="EMBL/GenBank/DDBJ databases">
        <authorList>
            <person name="Fulton L."/>
            <person name="Clifton S."/>
            <person name="Fulton B."/>
            <person name="Xu J."/>
            <person name="Minx P."/>
            <person name="Pepin K.H."/>
            <person name="Johnson M."/>
            <person name="Bhonagiri V."/>
            <person name="Nash W.E."/>
            <person name="Mardis E.R."/>
            <person name="Wilson R.K."/>
        </authorList>
    </citation>
    <scope>NUCLEOTIDE SEQUENCE [LARGE SCALE GENOMIC DNA]</scope>
    <source>
        <strain evidence="7 8">ATCC 27758</strain>
    </source>
</reference>
<dbReference type="RefSeq" id="WP_008370427.1">
    <property type="nucleotide sequence ID" value="NZ_CP102277.1"/>
</dbReference>
<dbReference type="HOGENOM" id="CLU_2883111_0_0_9"/>
<organism evidence="7 8">
    <name type="scientific">Coprococcus comes ATCC 27758</name>
    <dbReference type="NCBI Taxonomy" id="470146"/>
    <lineage>
        <taxon>Bacteria</taxon>
        <taxon>Bacillati</taxon>
        <taxon>Bacillota</taxon>
        <taxon>Clostridia</taxon>
        <taxon>Lachnospirales</taxon>
        <taxon>Lachnospiraceae</taxon>
        <taxon>Coprococcus</taxon>
    </lineage>
</organism>
<dbReference type="InterPro" id="IPR011006">
    <property type="entry name" value="CheY-like_superfamily"/>
</dbReference>
<proteinExistence type="predicted"/>
<feature type="modified residue" description="4-aspartylphosphate" evidence="5">
    <location>
        <position position="35"/>
    </location>
</feature>
<dbReference type="CDD" id="cd17546">
    <property type="entry name" value="REC_hyHK_CKI1_RcsC-like"/>
    <property type="match status" value="1"/>
</dbReference>
<dbReference type="InterPro" id="IPR001789">
    <property type="entry name" value="Sig_transdc_resp-reg_receiver"/>
</dbReference>
<protein>
    <recommendedName>
        <fullName evidence="1">Stage 0 sporulation protein A homolog</fullName>
    </recommendedName>
</protein>